<dbReference type="SUPFAM" id="SSF52058">
    <property type="entry name" value="L domain-like"/>
    <property type="match status" value="3"/>
</dbReference>
<dbReference type="PRINTS" id="PR00019">
    <property type="entry name" value="LEURICHRPT"/>
</dbReference>
<feature type="transmembrane region" description="Helical" evidence="11">
    <location>
        <begin position="1017"/>
        <end position="1038"/>
    </location>
</feature>
<evidence type="ECO:0000256" key="5">
    <source>
        <dbReference type="ARBA" id="ARBA00022614"/>
    </source>
</evidence>
<evidence type="ECO:0000313" key="13">
    <source>
        <dbReference type="EMBL" id="CAI9267425.1"/>
    </source>
</evidence>
<keyword evidence="6 11" id="KW-0812">Transmembrane</keyword>
<dbReference type="GO" id="GO:0051707">
    <property type="term" value="P:response to other organism"/>
    <property type="evidence" value="ECO:0007669"/>
    <property type="project" value="UniProtKB-ARBA"/>
</dbReference>
<keyword evidence="7" id="KW-0677">Repeat</keyword>
<dbReference type="InterPro" id="IPR001611">
    <property type="entry name" value="Leu-rich_rpt"/>
</dbReference>
<evidence type="ECO:0000256" key="9">
    <source>
        <dbReference type="ARBA" id="ARBA00023136"/>
    </source>
</evidence>
<comment type="similarity">
    <text evidence="3">Belongs to the RLP family.</text>
</comment>
<evidence type="ECO:0008006" key="15">
    <source>
        <dbReference type="Google" id="ProtNLM"/>
    </source>
</evidence>
<dbReference type="PROSITE" id="PS51450">
    <property type="entry name" value="LRR"/>
    <property type="match status" value="1"/>
</dbReference>
<dbReference type="EMBL" id="OX465077">
    <property type="protein sequence ID" value="CAI9267425.1"/>
    <property type="molecule type" value="Genomic_DNA"/>
</dbReference>
<evidence type="ECO:0000256" key="4">
    <source>
        <dbReference type="ARBA" id="ARBA00022475"/>
    </source>
</evidence>
<evidence type="ECO:0000256" key="12">
    <source>
        <dbReference type="SAM" id="SignalP"/>
    </source>
</evidence>
<dbReference type="AlphaFoldDB" id="A0AA35V9G6"/>
<keyword evidence="5" id="KW-0433">Leucine-rich repeat</keyword>
<dbReference type="Proteomes" id="UP001177003">
    <property type="component" value="Chromosome 1"/>
</dbReference>
<keyword evidence="9 11" id="KW-0472">Membrane</keyword>
<comment type="subcellular location">
    <subcellularLocation>
        <location evidence="2">Cell membrane</location>
    </subcellularLocation>
    <subcellularLocation>
        <location evidence="1">Membrane</location>
        <topology evidence="1">Single-pass membrane protein</topology>
    </subcellularLocation>
</comment>
<reference evidence="13" key="1">
    <citation type="submission" date="2023-04" db="EMBL/GenBank/DDBJ databases">
        <authorList>
            <person name="Vijverberg K."/>
            <person name="Xiong W."/>
            <person name="Schranz E."/>
        </authorList>
    </citation>
    <scope>NUCLEOTIDE SEQUENCE</scope>
</reference>
<keyword evidence="8 11" id="KW-1133">Transmembrane helix</keyword>
<dbReference type="FunFam" id="3.80.10.10:FF:000383">
    <property type="entry name" value="Leucine-rich repeat receptor protein kinase EMS1"/>
    <property type="match status" value="1"/>
</dbReference>
<keyword evidence="4" id="KW-1003">Cell membrane</keyword>
<dbReference type="FunFam" id="3.80.10.10:FF:000213">
    <property type="entry name" value="Tyrosine-sulfated glycopeptide receptor 1"/>
    <property type="match status" value="1"/>
</dbReference>
<evidence type="ECO:0000256" key="7">
    <source>
        <dbReference type="ARBA" id="ARBA00022737"/>
    </source>
</evidence>
<dbReference type="InterPro" id="IPR051502">
    <property type="entry name" value="RLP_Defense_Trigger"/>
</dbReference>
<keyword evidence="10" id="KW-0325">Glycoprotein</keyword>
<dbReference type="GO" id="GO:0012505">
    <property type="term" value="C:endomembrane system"/>
    <property type="evidence" value="ECO:0007669"/>
    <property type="project" value="UniProtKB-SubCell"/>
</dbReference>
<protein>
    <recommendedName>
        <fullName evidence="15">Leucine-rich repeat-containing N-terminal plant-type domain-containing protein</fullName>
    </recommendedName>
</protein>
<dbReference type="GO" id="GO:0005886">
    <property type="term" value="C:plasma membrane"/>
    <property type="evidence" value="ECO:0007669"/>
    <property type="project" value="UniProtKB-SubCell"/>
</dbReference>
<keyword evidence="14" id="KW-1185">Reference proteome</keyword>
<evidence type="ECO:0000256" key="2">
    <source>
        <dbReference type="ARBA" id="ARBA00004236"/>
    </source>
</evidence>
<evidence type="ECO:0000256" key="11">
    <source>
        <dbReference type="SAM" id="Phobius"/>
    </source>
</evidence>
<organism evidence="13 14">
    <name type="scientific">Lactuca saligna</name>
    <name type="common">Willowleaf lettuce</name>
    <dbReference type="NCBI Taxonomy" id="75948"/>
    <lineage>
        <taxon>Eukaryota</taxon>
        <taxon>Viridiplantae</taxon>
        <taxon>Streptophyta</taxon>
        <taxon>Embryophyta</taxon>
        <taxon>Tracheophyta</taxon>
        <taxon>Spermatophyta</taxon>
        <taxon>Magnoliopsida</taxon>
        <taxon>eudicotyledons</taxon>
        <taxon>Gunneridae</taxon>
        <taxon>Pentapetalae</taxon>
        <taxon>asterids</taxon>
        <taxon>campanulids</taxon>
        <taxon>Asterales</taxon>
        <taxon>Asteraceae</taxon>
        <taxon>Cichorioideae</taxon>
        <taxon>Cichorieae</taxon>
        <taxon>Lactucinae</taxon>
        <taxon>Lactuca</taxon>
    </lineage>
</organism>
<dbReference type="InterPro" id="IPR032675">
    <property type="entry name" value="LRR_dom_sf"/>
</dbReference>
<evidence type="ECO:0000256" key="8">
    <source>
        <dbReference type="ARBA" id="ARBA00022989"/>
    </source>
</evidence>
<dbReference type="PANTHER" id="PTHR48062:SF21">
    <property type="entry name" value="RECEPTOR-LIKE PROTEIN 12"/>
    <property type="match status" value="1"/>
</dbReference>
<feature type="chain" id="PRO_5041315483" description="Leucine-rich repeat-containing N-terminal plant-type domain-containing protein" evidence="12">
    <location>
        <begin position="33"/>
        <end position="1075"/>
    </location>
</feature>
<dbReference type="InterPro" id="IPR003591">
    <property type="entry name" value="Leu-rich_rpt_typical-subtyp"/>
</dbReference>
<dbReference type="FunFam" id="3.80.10.10:FF:000111">
    <property type="entry name" value="LRR receptor-like serine/threonine-protein kinase ERECTA"/>
    <property type="match status" value="1"/>
</dbReference>
<feature type="signal peptide" evidence="12">
    <location>
        <begin position="1"/>
        <end position="32"/>
    </location>
</feature>
<gene>
    <name evidence="13" type="ORF">LSALG_LOCUS7909</name>
</gene>
<accession>A0AA35V9G6</accession>
<evidence type="ECO:0000313" key="14">
    <source>
        <dbReference type="Proteomes" id="UP001177003"/>
    </source>
</evidence>
<dbReference type="Pfam" id="PF13855">
    <property type="entry name" value="LRR_8"/>
    <property type="match status" value="3"/>
</dbReference>
<dbReference type="PANTHER" id="PTHR48062">
    <property type="entry name" value="RECEPTOR-LIKE PROTEIN 14"/>
    <property type="match status" value="1"/>
</dbReference>
<evidence type="ECO:0000256" key="10">
    <source>
        <dbReference type="ARBA" id="ARBA00023180"/>
    </source>
</evidence>
<dbReference type="Gene3D" id="3.80.10.10">
    <property type="entry name" value="Ribonuclease Inhibitor"/>
    <property type="match status" value="6"/>
</dbReference>
<dbReference type="Pfam" id="PF00560">
    <property type="entry name" value="LRR_1"/>
    <property type="match status" value="4"/>
</dbReference>
<name>A0AA35V9G6_LACSI</name>
<proteinExistence type="inferred from homology"/>
<dbReference type="SMART" id="SM00365">
    <property type="entry name" value="LRR_SD22"/>
    <property type="match status" value="4"/>
</dbReference>
<sequence>MECWVVSQSKSWVYRSLMLMMINILMVGQTQGDCIVEERKALLEIKASHMKSYDSEIDDFLPTWVDYGSSTPGDGGSDCCDWERVNCNTTTGHVIELSLYNLRGMVDENMELGIQLWPLNVSLFLHFRELTSLNLSYDFLDKLEIMKTGLERLSSLKKLEILDLSLNYDIDNDILPSLSTLTSLKILDLSHTGLNGNYPISALENLEVLSLSFCYFNITFEIQELAHLINLKKLDLSNTWYLGTPNIQDCKSLSRMKRLESINLSGNSFNKSIISCLTALPSLKILDLSYSTSLGTSFPVQEFNDLRDLEVLLRRNGFSGTLPMEAFASFHHLEILDLSENSFVGSIPSTIQGLSSLRVLSFAENSLNGSLSDDGFCESQNLQELDLSNNMLHGSLPQCFDSLTSLKLLDISSNQFSGILPPSLIANLTSVEYIDFSHNNFEGSFSFSSFSNHKKLEVVRFRSDNDIFEVETEEPIDWIPMFQLKILELSNCNMKMPKGRIIPGFLLHQHNLRQVDMSHNSLEGQLPNWLIRNNSNLEVLILRDNLFGGMPLHMNANMKWLDVSQNHMIVGELSKLWVLDLSENALSGEVPKGLFTNTSKLGFLKLSNNKLHGQILAGNLSWSTLQWVYLDSNHFTGQIGIKSKQKFESLTLLDISNNFFTGLIPDWLTNMSSLSELVVRNNSLEGRFPCGAAFFSFLDISQNSFSGPIPSCSNLQYMEHLHLGSNRFTGSIPNFFRNLTNVLTLDIGNNLSGRIPKFLGELSNLRILLLRKNNFNGFIPRQLCQLSNMSFIDLSANSFSGSIPSCLHNITGPSDLVFLKRSKSLYSYDSSYHYESIIWGLRTIFLGGEALGIQDEVQYTTKSLFLRYKGGILDYMTGLDLSNNKLTGEIPEEVGFLTQLRALNLSHNQLIGLIPVSFSNLAKIESLDLSSNGLTNTIPSELIKLTSLSIFNVSHNSLSGRLPEMKSQFGTFTEESYEGNPLLCGPPLEKKCTTNPQVTNPSAEEDHEKWYDIDMTYFYGSSSSTCFVFLLGFVAILYTNPRWRRRWLDWVEDCIYTCYYFLYDLVWKPSMIFCR</sequence>
<keyword evidence="12" id="KW-0732">Signal</keyword>
<dbReference type="GO" id="GO:0006952">
    <property type="term" value="P:defense response"/>
    <property type="evidence" value="ECO:0007669"/>
    <property type="project" value="UniProtKB-ARBA"/>
</dbReference>
<evidence type="ECO:0000256" key="1">
    <source>
        <dbReference type="ARBA" id="ARBA00004167"/>
    </source>
</evidence>
<evidence type="ECO:0000256" key="3">
    <source>
        <dbReference type="ARBA" id="ARBA00009592"/>
    </source>
</evidence>
<dbReference type="SMART" id="SM00369">
    <property type="entry name" value="LRR_TYP"/>
    <property type="match status" value="11"/>
</dbReference>
<evidence type="ECO:0000256" key="6">
    <source>
        <dbReference type="ARBA" id="ARBA00022692"/>
    </source>
</evidence>